<keyword evidence="1" id="KW-0472">Membrane</keyword>
<sequence length="61" mass="6456">MIDMDVVGTPAFVILAGMALGATALGYMMSIKMGWIPLPLWQLVVIMGGELVACYVIVARG</sequence>
<keyword evidence="1" id="KW-0812">Transmembrane</keyword>
<proteinExistence type="predicted"/>
<gene>
    <name evidence="2" type="ORF">LCGC14_0979980</name>
</gene>
<feature type="transmembrane region" description="Helical" evidence="1">
    <location>
        <begin position="6"/>
        <end position="28"/>
    </location>
</feature>
<keyword evidence="1" id="KW-1133">Transmembrane helix</keyword>
<evidence type="ECO:0000256" key="1">
    <source>
        <dbReference type="SAM" id="Phobius"/>
    </source>
</evidence>
<name>A0A0F9QSC9_9ZZZZ</name>
<comment type="caution">
    <text evidence="2">The sequence shown here is derived from an EMBL/GenBank/DDBJ whole genome shotgun (WGS) entry which is preliminary data.</text>
</comment>
<reference evidence="2" key="1">
    <citation type="journal article" date="2015" name="Nature">
        <title>Complex archaea that bridge the gap between prokaryotes and eukaryotes.</title>
        <authorList>
            <person name="Spang A."/>
            <person name="Saw J.H."/>
            <person name="Jorgensen S.L."/>
            <person name="Zaremba-Niedzwiedzka K."/>
            <person name="Martijn J."/>
            <person name="Lind A.E."/>
            <person name="van Eijk R."/>
            <person name="Schleper C."/>
            <person name="Guy L."/>
            <person name="Ettema T.J."/>
        </authorList>
    </citation>
    <scope>NUCLEOTIDE SEQUENCE</scope>
</reference>
<accession>A0A0F9QSC9</accession>
<dbReference type="EMBL" id="LAZR01003653">
    <property type="protein sequence ID" value="KKN16036.1"/>
    <property type="molecule type" value="Genomic_DNA"/>
</dbReference>
<evidence type="ECO:0000313" key="2">
    <source>
        <dbReference type="EMBL" id="KKN16036.1"/>
    </source>
</evidence>
<protein>
    <submittedName>
        <fullName evidence="2">Uncharacterized protein</fullName>
    </submittedName>
</protein>
<feature type="transmembrane region" description="Helical" evidence="1">
    <location>
        <begin position="40"/>
        <end position="58"/>
    </location>
</feature>
<dbReference type="AlphaFoldDB" id="A0A0F9QSC9"/>
<organism evidence="2">
    <name type="scientific">marine sediment metagenome</name>
    <dbReference type="NCBI Taxonomy" id="412755"/>
    <lineage>
        <taxon>unclassified sequences</taxon>
        <taxon>metagenomes</taxon>
        <taxon>ecological metagenomes</taxon>
    </lineage>
</organism>